<dbReference type="WBParaSite" id="PSU_v2.g8115.t1">
    <property type="protein sequence ID" value="PSU_v2.g8115.t1"/>
    <property type="gene ID" value="PSU_v2.g8115"/>
</dbReference>
<evidence type="ECO:0000313" key="1">
    <source>
        <dbReference type="Proteomes" id="UP000887577"/>
    </source>
</evidence>
<proteinExistence type="predicted"/>
<protein>
    <submittedName>
        <fullName evidence="2">Uncharacterized protein</fullName>
    </submittedName>
</protein>
<name>A0A914Z711_9BILA</name>
<dbReference type="AlphaFoldDB" id="A0A914Z711"/>
<dbReference type="Proteomes" id="UP000887577">
    <property type="component" value="Unplaced"/>
</dbReference>
<reference evidence="2" key="1">
    <citation type="submission" date="2022-11" db="UniProtKB">
        <authorList>
            <consortium name="WormBaseParasite"/>
        </authorList>
    </citation>
    <scope>IDENTIFICATION</scope>
</reference>
<keyword evidence="1" id="KW-1185">Reference proteome</keyword>
<evidence type="ECO:0000313" key="2">
    <source>
        <dbReference type="WBParaSite" id="PSU_v2.g8115.t1"/>
    </source>
</evidence>
<accession>A0A914Z711</accession>
<organism evidence="1 2">
    <name type="scientific">Panagrolaimus superbus</name>
    <dbReference type="NCBI Taxonomy" id="310955"/>
    <lineage>
        <taxon>Eukaryota</taxon>
        <taxon>Metazoa</taxon>
        <taxon>Ecdysozoa</taxon>
        <taxon>Nematoda</taxon>
        <taxon>Chromadorea</taxon>
        <taxon>Rhabditida</taxon>
        <taxon>Tylenchina</taxon>
        <taxon>Panagrolaimomorpha</taxon>
        <taxon>Panagrolaimoidea</taxon>
        <taxon>Panagrolaimidae</taxon>
        <taxon>Panagrolaimus</taxon>
    </lineage>
</organism>
<sequence>MSDCRNDQSVTEFFKSKYFNDIEFIGYGVTYVSGCGGEKDGGKCLVEKITQLIDEHGSDDDVYWSANGL</sequence>